<accession>A0ABW2KEE1</accession>
<dbReference type="Gene3D" id="3.50.50.60">
    <property type="entry name" value="FAD/NAD(P)-binding domain"/>
    <property type="match status" value="2"/>
</dbReference>
<dbReference type="InterPro" id="IPR023753">
    <property type="entry name" value="FAD/NAD-binding_dom"/>
</dbReference>
<keyword evidence="3" id="KW-0285">Flavoprotein</keyword>
<evidence type="ECO:0000259" key="6">
    <source>
        <dbReference type="Pfam" id="PF07992"/>
    </source>
</evidence>
<dbReference type="Gene3D" id="3.30.390.30">
    <property type="match status" value="1"/>
</dbReference>
<comment type="cofactor">
    <cofactor evidence="1">
        <name>FAD</name>
        <dbReference type="ChEBI" id="CHEBI:57692"/>
    </cofactor>
</comment>
<evidence type="ECO:0000256" key="3">
    <source>
        <dbReference type="ARBA" id="ARBA00022630"/>
    </source>
</evidence>
<gene>
    <name evidence="7" type="ORF">ACFQRF_06750</name>
</gene>
<keyword evidence="7" id="KW-0560">Oxidoreductase</keyword>
<dbReference type="SUPFAM" id="SSF55424">
    <property type="entry name" value="FAD/NAD-linked reductases, dimerisation (C-terminal) domain"/>
    <property type="match status" value="1"/>
</dbReference>
<dbReference type="Pfam" id="PF02852">
    <property type="entry name" value="Pyr_redox_dim"/>
    <property type="match status" value="1"/>
</dbReference>
<dbReference type="RefSeq" id="WP_379869731.1">
    <property type="nucleotide sequence ID" value="NZ_JBHTBH010000002.1"/>
</dbReference>
<dbReference type="PANTHER" id="PTHR43014">
    <property type="entry name" value="MERCURIC REDUCTASE"/>
    <property type="match status" value="1"/>
</dbReference>
<evidence type="ECO:0000256" key="2">
    <source>
        <dbReference type="ARBA" id="ARBA00007532"/>
    </source>
</evidence>
<dbReference type="PRINTS" id="PR00411">
    <property type="entry name" value="PNDRDTASEI"/>
</dbReference>
<keyword evidence="4" id="KW-0274">FAD</keyword>
<dbReference type="Pfam" id="PF07992">
    <property type="entry name" value="Pyr_redox_2"/>
    <property type="match status" value="1"/>
</dbReference>
<organism evidence="7 8">
    <name type="scientific">Marinactinospora rubrisoli</name>
    <dbReference type="NCBI Taxonomy" id="2715399"/>
    <lineage>
        <taxon>Bacteria</taxon>
        <taxon>Bacillati</taxon>
        <taxon>Actinomycetota</taxon>
        <taxon>Actinomycetes</taxon>
        <taxon>Streptosporangiales</taxon>
        <taxon>Nocardiopsidaceae</taxon>
        <taxon>Marinactinospora</taxon>
    </lineage>
</organism>
<dbReference type="GO" id="GO:0016491">
    <property type="term" value="F:oxidoreductase activity"/>
    <property type="evidence" value="ECO:0007669"/>
    <property type="project" value="UniProtKB-KW"/>
</dbReference>
<proteinExistence type="inferred from homology"/>
<dbReference type="Proteomes" id="UP001596540">
    <property type="component" value="Unassembled WGS sequence"/>
</dbReference>
<dbReference type="SUPFAM" id="SSF51905">
    <property type="entry name" value="FAD/NAD(P)-binding domain"/>
    <property type="match status" value="1"/>
</dbReference>
<protein>
    <submittedName>
        <fullName evidence="7">Dihydrolipoyl dehydrogenase family protein</fullName>
        <ecNumber evidence="7">1.-.-.-</ecNumber>
    </submittedName>
</protein>
<evidence type="ECO:0000256" key="1">
    <source>
        <dbReference type="ARBA" id="ARBA00001974"/>
    </source>
</evidence>
<feature type="domain" description="FAD/NAD(P)-binding" evidence="6">
    <location>
        <begin position="7"/>
        <end position="317"/>
    </location>
</feature>
<sequence length="452" mass="48005">MVNSARFDVVVIGMGPGGEVAASRLLAAGRRVAVVERELIGGECGYWACIPSKTLLRPVEARSGARGAAGLGSPGLDWAGLRGYRDQMIRHLDDTRQVDEYRENGATVLRGAARLVGRDPWRVEVAGQRLTAEHVVIATGSAAVRPPIEGLDEVEVWTNREATTLTEIPERAVLVGGGAVGVELAYFLAGMGTRVVLAQRGDRLLTREEPRVGELVAERLRRDGVDVRTGTQVRRAARAGGGTVVEFDDGTREETDVVILGAGRRPRTDGLGLADVGVEAGERGLAVDERCRVADGLWAAGDVTGVALFTHVAKYQGRLVADGILGRERRADYTGVPRVVFAEPEIAAVGLTAAQAAAAGIETVAAEVDLPTSLARPWTYETEPRGTLGLLADRDRRTLVGAWAVAPLSGEWIHTAALAIRAGLPVDSLDDGIAQFPTYSEGYALAAERLEF</sequence>
<evidence type="ECO:0000259" key="5">
    <source>
        <dbReference type="Pfam" id="PF02852"/>
    </source>
</evidence>
<name>A0ABW2KEE1_9ACTN</name>
<dbReference type="PRINTS" id="PR00368">
    <property type="entry name" value="FADPNR"/>
</dbReference>
<dbReference type="InterPro" id="IPR004099">
    <property type="entry name" value="Pyr_nucl-diS_OxRdtase_dimer"/>
</dbReference>
<dbReference type="PIRSF" id="PIRSF000350">
    <property type="entry name" value="Mercury_reductase_MerA"/>
    <property type="match status" value="1"/>
</dbReference>
<feature type="domain" description="Pyridine nucleotide-disulphide oxidoreductase dimerisation" evidence="5">
    <location>
        <begin position="336"/>
        <end position="444"/>
    </location>
</feature>
<dbReference type="InterPro" id="IPR036188">
    <property type="entry name" value="FAD/NAD-bd_sf"/>
</dbReference>
<reference evidence="8" key="1">
    <citation type="journal article" date="2019" name="Int. J. Syst. Evol. Microbiol.">
        <title>The Global Catalogue of Microorganisms (GCM) 10K type strain sequencing project: providing services to taxonomists for standard genome sequencing and annotation.</title>
        <authorList>
            <consortium name="The Broad Institute Genomics Platform"/>
            <consortium name="The Broad Institute Genome Sequencing Center for Infectious Disease"/>
            <person name="Wu L."/>
            <person name="Ma J."/>
        </authorList>
    </citation>
    <scope>NUCLEOTIDE SEQUENCE [LARGE SCALE GENOMIC DNA]</scope>
    <source>
        <strain evidence="8">CGMCC 4.7382</strain>
    </source>
</reference>
<evidence type="ECO:0000313" key="8">
    <source>
        <dbReference type="Proteomes" id="UP001596540"/>
    </source>
</evidence>
<dbReference type="EMBL" id="JBHTBH010000002">
    <property type="protein sequence ID" value="MFC7327437.1"/>
    <property type="molecule type" value="Genomic_DNA"/>
</dbReference>
<dbReference type="PANTHER" id="PTHR43014:SF2">
    <property type="entry name" value="MERCURIC REDUCTASE"/>
    <property type="match status" value="1"/>
</dbReference>
<dbReference type="InterPro" id="IPR016156">
    <property type="entry name" value="FAD/NAD-linked_Rdtase_dimer_sf"/>
</dbReference>
<dbReference type="InterPro" id="IPR001100">
    <property type="entry name" value="Pyr_nuc-diS_OxRdtase"/>
</dbReference>
<dbReference type="EC" id="1.-.-.-" evidence="7"/>
<comment type="caution">
    <text evidence="7">The sequence shown here is derived from an EMBL/GenBank/DDBJ whole genome shotgun (WGS) entry which is preliminary data.</text>
</comment>
<keyword evidence="8" id="KW-1185">Reference proteome</keyword>
<evidence type="ECO:0000313" key="7">
    <source>
        <dbReference type="EMBL" id="MFC7327437.1"/>
    </source>
</evidence>
<comment type="similarity">
    <text evidence="2">Belongs to the class-I pyridine nucleotide-disulfide oxidoreductase family.</text>
</comment>
<evidence type="ECO:0000256" key="4">
    <source>
        <dbReference type="ARBA" id="ARBA00022827"/>
    </source>
</evidence>